<dbReference type="Proteomes" id="UP001212841">
    <property type="component" value="Unassembled WGS sequence"/>
</dbReference>
<evidence type="ECO:0000313" key="4">
    <source>
        <dbReference type="EMBL" id="KAJ3055464.1"/>
    </source>
</evidence>
<proteinExistence type="inferred from homology"/>
<dbReference type="GO" id="GO:0003723">
    <property type="term" value="F:RNA binding"/>
    <property type="evidence" value="ECO:0007669"/>
    <property type="project" value="TreeGrafter"/>
</dbReference>
<feature type="compositionally biased region" description="Basic residues" evidence="2">
    <location>
        <begin position="764"/>
        <end position="775"/>
    </location>
</feature>
<dbReference type="GO" id="GO:0005634">
    <property type="term" value="C:nucleus"/>
    <property type="evidence" value="ECO:0007669"/>
    <property type="project" value="TreeGrafter"/>
</dbReference>
<dbReference type="PANTHER" id="PTHR12341:SF7">
    <property type="entry name" value="5'-3' EXORIBONUCLEASE 1"/>
    <property type="match status" value="1"/>
</dbReference>
<dbReference type="PANTHER" id="PTHR12341">
    <property type="entry name" value="5'-&gt;3' EXORIBONUCLEASE"/>
    <property type="match status" value="1"/>
</dbReference>
<feature type="domain" description="Xrn1 N-terminal" evidence="3">
    <location>
        <begin position="1"/>
        <end position="211"/>
    </location>
</feature>
<feature type="region of interest" description="Disordered" evidence="2">
    <location>
        <begin position="329"/>
        <end position="386"/>
    </location>
</feature>
<gene>
    <name evidence="4" type="ORF">HK097_010418</name>
</gene>
<dbReference type="AlphaFoldDB" id="A0AAD5SI52"/>
<organism evidence="4 5">
    <name type="scientific">Rhizophlyctis rosea</name>
    <dbReference type="NCBI Taxonomy" id="64517"/>
    <lineage>
        <taxon>Eukaryota</taxon>
        <taxon>Fungi</taxon>
        <taxon>Fungi incertae sedis</taxon>
        <taxon>Chytridiomycota</taxon>
        <taxon>Chytridiomycota incertae sedis</taxon>
        <taxon>Chytridiomycetes</taxon>
        <taxon>Rhizophlyctidales</taxon>
        <taxon>Rhizophlyctidaceae</taxon>
        <taxon>Rhizophlyctis</taxon>
    </lineage>
</organism>
<accession>A0AAD5SI52</accession>
<reference evidence="4" key="1">
    <citation type="submission" date="2020-05" db="EMBL/GenBank/DDBJ databases">
        <title>Phylogenomic resolution of chytrid fungi.</title>
        <authorList>
            <person name="Stajich J.E."/>
            <person name="Amses K."/>
            <person name="Simmons R."/>
            <person name="Seto K."/>
            <person name="Myers J."/>
            <person name="Bonds A."/>
            <person name="Quandt C.A."/>
            <person name="Barry K."/>
            <person name="Liu P."/>
            <person name="Grigoriev I."/>
            <person name="Longcore J.E."/>
            <person name="James T.Y."/>
        </authorList>
    </citation>
    <scope>NUCLEOTIDE SEQUENCE</scope>
    <source>
        <strain evidence="4">JEL0318</strain>
    </source>
</reference>
<dbReference type="EMBL" id="JADGJD010000077">
    <property type="protein sequence ID" value="KAJ3055464.1"/>
    <property type="molecule type" value="Genomic_DNA"/>
</dbReference>
<evidence type="ECO:0000313" key="5">
    <source>
        <dbReference type="Proteomes" id="UP001212841"/>
    </source>
</evidence>
<feature type="region of interest" description="Disordered" evidence="2">
    <location>
        <begin position="631"/>
        <end position="683"/>
    </location>
</feature>
<dbReference type="Gene3D" id="3.40.50.12390">
    <property type="match status" value="1"/>
</dbReference>
<sequence>MGIPGIGAWLDKNYPAAITPLEGGRKAAKTLQPEKQQSYVKSVEPLFQKVIQRKSKERGAFDKEAISGVSLDDIIKRLLAPQNHVYLAIDGPAPLAKLFLQRRRRMAAGKKQKAGRFDSRSFTPGTEFMIQLDEFLSFYSCRYLSTSTRNVPRLAITISGASVAGEGELKIIHHINTLPKATADTVAIVGSDGDILLQTLLSGSPNTHVINYDAGTVFSPTAMVQSLQKHFPDRDARKVARDWACLILLRGSDYLPKLPHTTLNNLWRQYGIFARKQPSEYLIIEEQSGNLKLNSNCLGTILGGENWRDEAVWQKMRAYEVEHRHRRFDDEDGYDMEEAEDEGTEEEDEDDEESGSEAMDVDDDLDSETSEDEDGEAADDIASADDVDAVIGDELLDSIDGSADIDEDDDEEIIVFEPTIRCIVSETNAHAAIRQTVATEVLQPSSITTSMGPSSDSSTFLYLSGILWILRMYQTGEPSTYSFNYPSNRGPTRVTVLKYLRAVEEGMEPTPVCPSVSLPGSDAMHPLVCAAMLLGNDGKHLFSAAYHTLIDACEEMEKKGMDYNYLTQLHSTLPVDQSYINQSVTYRNLPRRDEEDIPHYNKHWPKTPEGFNFEFRRVFVRELGGARGNGLIGEGGGVSRGGPNTQRGRGGGFRGRGGYGRGGPAPSYDATNAVPFTDNSRQSGHRTYNIQMESMDAQGNWRARRDRGAHVPPTRQAPHRNSDAKRDPYPQRLIYEGAWRGGARSNWRGRGGNGSVDSFSGVRGRGRGRGRGTSE</sequence>
<feature type="compositionally biased region" description="Acidic residues" evidence="2">
    <location>
        <begin position="330"/>
        <end position="386"/>
    </location>
</feature>
<name>A0AAD5SI52_9FUNG</name>
<keyword evidence="5" id="KW-1185">Reference proteome</keyword>
<comment type="similarity">
    <text evidence="1">Belongs to the 5'-3' exonuclease family.</text>
</comment>
<feature type="region of interest" description="Disordered" evidence="2">
    <location>
        <begin position="698"/>
        <end position="729"/>
    </location>
</feature>
<dbReference type="InterPro" id="IPR004859">
    <property type="entry name" value="Xrn1_N"/>
</dbReference>
<evidence type="ECO:0000256" key="2">
    <source>
        <dbReference type="SAM" id="MobiDB-lite"/>
    </source>
</evidence>
<feature type="region of interest" description="Disordered" evidence="2">
    <location>
        <begin position="742"/>
        <end position="775"/>
    </location>
</feature>
<comment type="caution">
    <text evidence="4">The sequence shown here is derived from an EMBL/GenBank/DDBJ whole genome shotgun (WGS) entry which is preliminary data.</text>
</comment>
<protein>
    <recommendedName>
        <fullName evidence="3">Xrn1 N-terminal domain-containing protein</fullName>
    </recommendedName>
</protein>
<dbReference type="GO" id="GO:0016075">
    <property type="term" value="P:rRNA catabolic process"/>
    <property type="evidence" value="ECO:0007669"/>
    <property type="project" value="TreeGrafter"/>
</dbReference>
<evidence type="ECO:0000256" key="1">
    <source>
        <dbReference type="ARBA" id="ARBA00038299"/>
    </source>
</evidence>
<dbReference type="InterPro" id="IPR027073">
    <property type="entry name" value="5_3_exoribonuclease"/>
</dbReference>
<dbReference type="GO" id="GO:0004534">
    <property type="term" value="F:5'-3' RNA exonuclease activity"/>
    <property type="evidence" value="ECO:0007669"/>
    <property type="project" value="TreeGrafter"/>
</dbReference>
<dbReference type="GO" id="GO:0000956">
    <property type="term" value="P:nuclear-transcribed mRNA catabolic process"/>
    <property type="evidence" value="ECO:0007669"/>
    <property type="project" value="TreeGrafter"/>
</dbReference>
<feature type="compositionally biased region" description="Gly residues" evidence="2">
    <location>
        <begin position="631"/>
        <end position="640"/>
    </location>
</feature>
<feature type="compositionally biased region" description="Gly residues" evidence="2">
    <location>
        <begin position="648"/>
        <end position="663"/>
    </location>
</feature>
<dbReference type="Pfam" id="PF03159">
    <property type="entry name" value="XRN_N"/>
    <property type="match status" value="1"/>
</dbReference>
<evidence type="ECO:0000259" key="3">
    <source>
        <dbReference type="Pfam" id="PF03159"/>
    </source>
</evidence>
<feature type="compositionally biased region" description="Basic and acidic residues" evidence="2">
    <location>
        <begin position="720"/>
        <end position="729"/>
    </location>
</feature>